<dbReference type="Gene3D" id="1.20.1070.10">
    <property type="entry name" value="Rhodopsin 7-helix transmembrane proteins"/>
    <property type="match status" value="1"/>
</dbReference>
<dbReference type="AlphaFoldDB" id="A0A9J6D377"/>
<dbReference type="GO" id="GO:0004930">
    <property type="term" value="F:G protein-coupled receptor activity"/>
    <property type="evidence" value="ECO:0007669"/>
    <property type="project" value="InterPro"/>
</dbReference>
<dbReference type="PROSITE" id="PS50261">
    <property type="entry name" value="G_PROTEIN_RECEP_F2_4"/>
    <property type="match status" value="1"/>
</dbReference>
<evidence type="ECO:0000256" key="4">
    <source>
        <dbReference type="ARBA" id="ARBA00023136"/>
    </source>
</evidence>
<proteinExistence type="predicted"/>
<dbReference type="Proteomes" id="UP000821866">
    <property type="component" value="Unassembled WGS sequence"/>
</dbReference>
<comment type="subcellular location">
    <subcellularLocation>
        <location evidence="1">Membrane</location>
        <topology evidence="1">Multi-pass membrane protein</topology>
    </subcellularLocation>
</comment>
<evidence type="ECO:0000256" key="3">
    <source>
        <dbReference type="ARBA" id="ARBA00022989"/>
    </source>
</evidence>
<keyword evidence="3 6" id="KW-1133">Transmembrane helix</keyword>
<accession>A0A9J6D377</accession>
<dbReference type="VEuPathDB" id="VectorBase:LOC119165298"/>
<evidence type="ECO:0000259" key="7">
    <source>
        <dbReference type="PROSITE" id="PS50261"/>
    </source>
</evidence>
<feature type="transmembrane region" description="Helical" evidence="6">
    <location>
        <begin position="81"/>
        <end position="102"/>
    </location>
</feature>
<keyword evidence="4 6" id="KW-0472">Membrane</keyword>
<keyword evidence="2 6" id="KW-0812">Transmembrane</keyword>
<feature type="region of interest" description="Disordered" evidence="5">
    <location>
        <begin position="15"/>
        <end position="42"/>
    </location>
</feature>
<dbReference type="PANTHER" id="PTHR45902">
    <property type="entry name" value="LATROPHILIN RECEPTOR-LIKE PROTEIN A"/>
    <property type="match status" value="1"/>
</dbReference>
<feature type="compositionally biased region" description="Low complexity" evidence="5">
    <location>
        <begin position="27"/>
        <end position="38"/>
    </location>
</feature>
<name>A0A9J6D377_RHIMP</name>
<keyword evidence="9" id="KW-1185">Reference proteome</keyword>
<reference evidence="8" key="1">
    <citation type="journal article" date="2020" name="Cell">
        <title>Large-Scale Comparative Analyses of Tick Genomes Elucidate Their Genetic Diversity and Vector Capacities.</title>
        <authorList>
            <consortium name="Tick Genome and Microbiome Consortium (TIGMIC)"/>
            <person name="Jia N."/>
            <person name="Wang J."/>
            <person name="Shi W."/>
            <person name="Du L."/>
            <person name="Sun Y."/>
            <person name="Zhan W."/>
            <person name="Jiang J.F."/>
            <person name="Wang Q."/>
            <person name="Zhang B."/>
            <person name="Ji P."/>
            <person name="Bell-Sakyi L."/>
            <person name="Cui X.M."/>
            <person name="Yuan T.T."/>
            <person name="Jiang B.G."/>
            <person name="Yang W.F."/>
            <person name="Lam T.T."/>
            <person name="Chang Q.C."/>
            <person name="Ding S.J."/>
            <person name="Wang X.J."/>
            <person name="Zhu J.G."/>
            <person name="Ruan X.D."/>
            <person name="Zhao L."/>
            <person name="Wei J.T."/>
            <person name="Ye R.Z."/>
            <person name="Que T.C."/>
            <person name="Du C.H."/>
            <person name="Zhou Y.H."/>
            <person name="Cheng J.X."/>
            <person name="Dai P.F."/>
            <person name="Guo W.B."/>
            <person name="Han X.H."/>
            <person name="Huang E.J."/>
            <person name="Li L.F."/>
            <person name="Wei W."/>
            <person name="Gao Y.C."/>
            <person name="Liu J.Z."/>
            <person name="Shao H.Z."/>
            <person name="Wang X."/>
            <person name="Wang C.C."/>
            <person name="Yang T.C."/>
            <person name="Huo Q.B."/>
            <person name="Li W."/>
            <person name="Chen H.Y."/>
            <person name="Chen S.E."/>
            <person name="Zhou L.G."/>
            <person name="Ni X.B."/>
            <person name="Tian J.H."/>
            <person name="Sheng Y."/>
            <person name="Liu T."/>
            <person name="Pan Y.S."/>
            <person name="Xia L.Y."/>
            <person name="Li J."/>
            <person name="Zhao F."/>
            <person name="Cao W.C."/>
        </authorList>
    </citation>
    <scope>NUCLEOTIDE SEQUENCE</scope>
    <source>
        <strain evidence="8">Rmic-2018</strain>
    </source>
</reference>
<dbReference type="GO" id="GO:0007166">
    <property type="term" value="P:cell surface receptor signaling pathway"/>
    <property type="evidence" value="ECO:0007669"/>
    <property type="project" value="InterPro"/>
</dbReference>
<dbReference type="InterPro" id="IPR000832">
    <property type="entry name" value="GPCR_2_secretin-like"/>
</dbReference>
<evidence type="ECO:0000256" key="1">
    <source>
        <dbReference type="ARBA" id="ARBA00004141"/>
    </source>
</evidence>
<protein>
    <recommendedName>
        <fullName evidence="7">G-protein coupled receptors family 2 profile 2 domain-containing protein</fullName>
    </recommendedName>
</protein>
<reference evidence="8" key="2">
    <citation type="submission" date="2021-09" db="EMBL/GenBank/DDBJ databases">
        <authorList>
            <person name="Jia N."/>
            <person name="Wang J."/>
            <person name="Shi W."/>
            <person name="Du L."/>
            <person name="Sun Y."/>
            <person name="Zhan W."/>
            <person name="Jiang J."/>
            <person name="Wang Q."/>
            <person name="Zhang B."/>
            <person name="Ji P."/>
            <person name="Sakyi L.B."/>
            <person name="Cui X."/>
            <person name="Yuan T."/>
            <person name="Jiang B."/>
            <person name="Yang W."/>
            <person name="Lam T.T.-Y."/>
            <person name="Chang Q."/>
            <person name="Ding S."/>
            <person name="Wang X."/>
            <person name="Zhu J."/>
            <person name="Ruan X."/>
            <person name="Zhao L."/>
            <person name="Wei J."/>
            <person name="Que T."/>
            <person name="Du C."/>
            <person name="Cheng J."/>
            <person name="Dai P."/>
            <person name="Han X."/>
            <person name="Huang E."/>
            <person name="Gao Y."/>
            <person name="Liu J."/>
            <person name="Shao H."/>
            <person name="Ye R."/>
            <person name="Li L."/>
            <person name="Wei W."/>
            <person name="Wang X."/>
            <person name="Wang C."/>
            <person name="Huo Q."/>
            <person name="Li W."/>
            <person name="Guo W."/>
            <person name="Chen H."/>
            <person name="Chen S."/>
            <person name="Zhou L."/>
            <person name="Zhou L."/>
            <person name="Ni X."/>
            <person name="Tian J."/>
            <person name="Zhou Y."/>
            <person name="Sheng Y."/>
            <person name="Liu T."/>
            <person name="Pan Y."/>
            <person name="Xia L."/>
            <person name="Li J."/>
            <person name="Zhao F."/>
            <person name="Cao W."/>
        </authorList>
    </citation>
    <scope>NUCLEOTIDE SEQUENCE</scope>
    <source>
        <strain evidence="8">Rmic-2018</strain>
        <tissue evidence="8">Larvae</tissue>
    </source>
</reference>
<evidence type="ECO:0000313" key="8">
    <source>
        <dbReference type="EMBL" id="KAH7998783.1"/>
    </source>
</evidence>
<evidence type="ECO:0000256" key="2">
    <source>
        <dbReference type="ARBA" id="ARBA00022692"/>
    </source>
</evidence>
<feature type="domain" description="G-protein coupled receptors family 2 profile 2" evidence="7">
    <location>
        <begin position="44"/>
        <end position="163"/>
    </location>
</feature>
<dbReference type="InterPro" id="IPR053231">
    <property type="entry name" value="GPCR_LN-TM7"/>
</dbReference>
<gene>
    <name evidence="8" type="ORF">HPB51_026364</name>
</gene>
<dbReference type="EMBL" id="JABSTU010000168">
    <property type="protein sequence ID" value="KAH7998783.1"/>
    <property type="molecule type" value="Genomic_DNA"/>
</dbReference>
<dbReference type="Pfam" id="PF00002">
    <property type="entry name" value="7tm_2"/>
    <property type="match status" value="1"/>
</dbReference>
<dbReference type="PANTHER" id="PTHR45902:SF1">
    <property type="entry name" value="LATROPHILIN RECEPTOR-LIKE PROTEIN A"/>
    <property type="match status" value="1"/>
</dbReference>
<feature type="transmembrane region" description="Helical" evidence="6">
    <location>
        <begin position="46"/>
        <end position="69"/>
    </location>
</feature>
<dbReference type="InterPro" id="IPR017981">
    <property type="entry name" value="GPCR_2-like_7TM"/>
</dbReference>
<feature type="transmembrane region" description="Helical" evidence="6">
    <location>
        <begin position="108"/>
        <end position="130"/>
    </location>
</feature>
<comment type="caution">
    <text evidence="8">The sequence shown here is derived from an EMBL/GenBank/DDBJ whole genome shotgun (WGS) entry which is preliminary data.</text>
</comment>
<evidence type="ECO:0000313" key="9">
    <source>
        <dbReference type="Proteomes" id="UP000821866"/>
    </source>
</evidence>
<evidence type="ECO:0000256" key="6">
    <source>
        <dbReference type="SAM" id="Phobius"/>
    </source>
</evidence>
<dbReference type="GO" id="GO:0016020">
    <property type="term" value="C:membrane"/>
    <property type="evidence" value="ECO:0007669"/>
    <property type="project" value="UniProtKB-SubCell"/>
</dbReference>
<sequence>MYNGRCYIRSAPDHREKDQAMNSTKIRSPTSERTSSSSDGGEAPQYVTLICVSLSIFCLALKLVVFCAYRESRSFASKCTLCLSVTLMITHVLYMATASLGVPTLSCTISAALVHYGFLSTFCWTCTLSLRHLQKPHKRYSLVETARASLVTYSAFSCGLPLLRRCVSSGCGPGSS</sequence>
<evidence type="ECO:0000256" key="5">
    <source>
        <dbReference type="SAM" id="MobiDB-lite"/>
    </source>
</evidence>
<organism evidence="8 9">
    <name type="scientific">Rhipicephalus microplus</name>
    <name type="common">Cattle tick</name>
    <name type="synonym">Boophilus microplus</name>
    <dbReference type="NCBI Taxonomy" id="6941"/>
    <lineage>
        <taxon>Eukaryota</taxon>
        <taxon>Metazoa</taxon>
        <taxon>Ecdysozoa</taxon>
        <taxon>Arthropoda</taxon>
        <taxon>Chelicerata</taxon>
        <taxon>Arachnida</taxon>
        <taxon>Acari</taxon>
        <taxon>Parasitiformes</taxon>
        <taxon>Ixodida</taxon>
        <taxon>Ixodoidea</taxon>
        <taxon>Ixodidae</taxon>
        <taxon>Rhipicephalinae</taxon>
        <taxon>Rhipicephalus</taxon>
        <taxon>Boophilus</taxon>
    </lineage>
</organism>